<protein>
    <submittedName>
        <fullName evidence="1">Uncharacterized protein</fullName>
    </submittedName>
</protein>
<organism evidence="1 2">
    <name type="scientific">Staurois parvus</name>
    <dbReference type="NCBI Taxonomy" id="386267"/>
    <lineage>
        <taxon>Eukaryota</taxon>
        <taxon>Metazoa</taxon>
        <taxon>Chordata</taxon>
        <taxon>Craniata</taxon>
        <taxon>Vertebrata</taxon>
        <taxon>Euteleostomi</taxon>
        <taxon>Amphibia</taxon>
        <taxon>Batrachia</taxon>
        <taxon>Anura</taxon>
        <taxon>Neobatrachia</taxon>
        <taxon>Ranoidea</taxon>
        <taxon>Ranidae</taxon>
        <taxon>Staurois</taxon>
    </lineage>
</organism>
<evidence type="ECO:0000313" key="1">
    <source>
        <dbReference type="EMBL" id="CAI9598330.1"/>
    </source>
</evidence>
<dbReference type="EMBL" id="CATNWA010017144">
    <property type="protein sequence ID" value="CAI9598330.1"/>
    <property type="molecule type" value="Genomic_DNA"/>
</dbReference>
<dbReference type="Proteomes" id="UP001162483">
    <property type="component" value="Unassembled WGS sequence"/>
</dbReference>
<comment type="caution">
    <text evidence="1">The sequence shown here is derived from an EMBL/GenBank/DDBJ whole genome shotgun (WGS) entry which is preliminary data.</text>
</comment>
<evidence type="ECO:0000313" key="2">
    <source>
        <dbReference type="Proteomes" id="UP001162483"/>
    </source>
</evidence>
<proteinExistence type="predicted"/>
<sequence>MSCQSAPGNDIKLSATIQERFESKCPILTVNLIKNLKLY</sequence>
<reference evidence="1" key="1">
    <citation type="submission" date="2023-05" db="EMBL/GenBank/DDBJ databases">
        <authorList>
            <person name="Stuckert A."/>
        </authorList>
    </citation>
    <scope>NUCLEOTIDE SEQUENCE</scope>
</reference>
<gene>
    <name evidence="1" type="ORF">SPARVUS_LOCUS12386365</name>
</gene>
<name>A0ABN9FMR9_9NEOB</name>
<accession>A0ABN9FMR9</accession>
<keyword evidence="2" id="KW-1185">Reference proteome</keyword>